<keyword evidence="2" id="KW-0472">Membrane</keyword>
<feature type="compositionally biased region" description="Acidic residues" evidence="1">
    <location>
        <begin position="51"/>
        <end position="85"/>
    </location>
</feature>
<accession>A0A1H7MF98</accession>
<evidence type="ECO:0000256" key="2">
    <source>
        <dbReference type="SAM" id="Phobius"/>
    </source>
</evidence>
<keyword evidence="2" id="KW-0812">Transmembrane</keyword>
<sequence>MGFLLLFMIAIISISAISAEDSQNVAINSDSEDLDSDILSDSNNDTNAENDNNDTETNSTDDEEGTDDIDDNDEDDIDDDADEGVSYENMTNYTDSLDSAHQKTSNVKSDSDTLNASEKTMHQTGNPLLLLLAVFMMVIPTIFKYKK</sequence>
<evidence type="ECO:0000256" key="1">
    <source>
        <dbReference type="SAM" id="MobiDB-lite"/>
    </source>
</evidence>
<dbReference type="AlphaFoldDB" id="A0A1H7MF98"/>
<reference evidence="3 4" key="1">
    <citation type="submission" date="2016-10" db="EMBL/GenBank/DDBJ databases">
        <authorList>
            <person name="de Groot N.N."/>
        </authorList>
    </citation>
    <scope>NUCLEOTIDE SEQUENCE [LARGE SCALE GENOMIC DNA]</scope>
    <source>
        <strain evidence="3 4">DSM 11978</strain>
    </source>
</reference>
<evidence type="ECO:0000313" key="3">
    <source>
        <dbReference type="EMBL" id="SEL09842.1"/>
    </source>
</evidence>
<dbReference type="EMBL" id="FOAK01000009">
    <property type="protein sequence ID" value="SEL09842.1"/>
    <property type="molecule type" value="Genomic_DNA"/>
</dbReference>
<dbReference type="Proteomes" id="UP000199506">
    <property type="component" value="Unassembled WGS sequence"/>
</dbReference>
<feature type="region of interest" description="Disordered" evidence="1">
    <location>
        <begin position="33"/>
        <end position="113"/>
    </location>
</feature>
<evidence type="ECO:0000313" key="4">
    <source>
        <dbReference type="Proteomes" id="UP000199506"/>
    </source>
</evidence>
<organism evidence="3 4">
    <name type="scientific">Methanobrevibacter gottschalkii</name>
    <dbReference type="NCBI Taxonomy" id="190974"/>
    <lineage>
        <taxon>Archaea</taxon>
        <taxon>Methanobacteriati</taxon>
        <taxon>Methanobacteriota</taxon>
        <taxon>Methanomada group</taxon>
        <taxon>Methanobacteria</taxon>
        <taxon>Methanobacteriales</taxon>
        <taxon>Methanobacteriaceae</taxon>
        <taxon>Methanobrevibacter</taxon>
    </lineage>
</organism>
<gene>
    <name evidence="3" type="ORF">SAMN05216439_1955</name>
</gene>
<keyword evidence="2" id="KW-1133">Transmembrane helix</keyword>
<protein>
    <submittedName>
        <fullName evidence="3">Ribonuclease E</fullName>
    </submittedName>
</protein>
<proteinExistence type="predicted"/>
<feature type="compositionally biased region" description="Polar residues" evidence="1">
    <location>
        <begin position="88"/>
        <end position="113"/>
    </location>
</feature>
<feature type="compositionally biased region" description="Low complexity" evidence="1">
    <location>
        <begin position="39"/>
        <end position="50"/>
    </location>
</feature>
<name>A0A1H7MF98_9EURY</name>
<feature type="transmembrane region" description="Helical" evidence="2">
    <location>
        <begin position="128"/>
        <end position="145"/>
    </location>
</feature>